<dbReference type="Proteomes" id="UP000694388">
    <property type="component" value="Unplaced"/>
</dbReference>
<feature type="compositionally biased region" description="Basic and acidic residues" evidence="2">
    <location>
        <begin position="116"/>
        <end position="129"/>
    </location>
</feature>
<dbReference type="InterPro" id="IPR051235">
    <property type="entry name" value="CEP152/SHC-Transforming"/>
</dbReference>
<dbReference type="GO" id="GO:0007099">
    <property type="term" value="P:centriole replication"/>
    <property type="evidence" value="ECO:0007669"/>
    <property type="project" value="TreeGrafter"/>
</dbReference>
<dbReference type="GO" id="GO:0005813">
    <property type="term" value="C:centrosome"/>
    <property type="evidence" value="ECO:0007669"/>
    <property type="project" value="TreeGrafter"/>
</dbReference>
<evidence type="ECO:0000313" key="4">
    <source>
        <dbReference type="Proteomes" id="UP000694388"/>
    </source>
</evidence>
<feature type="compositionally biased region" description="Polar residues" evidence="2">
    <location>
        <begin position="85"/>
        <end position="98"/>
    </location>
</feature>
<keyword evidence="4" id="KW-1185">Reference proteome</keyword>
<organism evidence="3 4">
    <name type="scientific">Eptatretus burgeri</name>
    <name type="common">Inshore hagfish</name>
    <dbReference type="NCBI Taxonomy" id="7764"/>
    <lineage>
        <taxon>Eukaryota</taxon>
        <taxon>Metazoa</taxon>
        <taxon>Chordata</taxon>
        <taxon>Craniata</taxon>
        <taxon>Vertebrata</taxon>
        <taxon>Cyclostomata</taxon>
        <taxon>Myxini</taxon>
        <taxon>Myxiniformes</taxon>
        <taxon>Myxinidae</taxon>
        <taxon>Eptatretinae</taxon>
        <taxon>Eptatretus</taxon>
    </lineage>
</organism>
<reference evidence="3" key="2">
    <citation type="submission" date="2025-09" db="UniProtKB">
        <authorList>
            <consortium name="Ensembl"/>
        </authorList>
    </citation>
    <scope>IDENTIFICATION</scope>
</reference>
<sequence>MIADFDKDKQEAQERCERTYQGFHEAGKAKLREELQVEMAYLQEQCEKKLDFLRKELEKCKQELDDVRQSYIMICKEKDNLEQQLDTSTQQQHNQCAKSQEKSDDILRGSSQQTDMTKHTDTSDERLHKVEDERDEAMKQLKNMHCELQNADQHYRQQFRQLKIHWKAEQELALQKLQKEKVELEERLCRTEEVHADRMRQSKEEKEKLKLQYLHAAQAMSEEVMKHVQESRGLVARAMRQDMQEIVLRVLAHYRSVLDGYYVIAFQSHRITDCQQMSSHGDSSTLSTNRGTNNCSRAAELRTEWVPIFSREQVAILANQNNFAEEQHGDGPGRKVAGRGKGVSSQMEGALSTYPGEKQSVRSLSLQFEQLADCKWSQPVVSETQTQLFGSPIVEPGME</sequence>
<accession>A0A8C4R7B4</accession>
<evidence type="ECO:0000313" key="3">
    <source>
        <dbReference type="Ensembl" id="ENSEBUP00000025283.1"/>
    </source>
</evidence>
<proteinExistence type="predicted"/>
<dbReference type="PANTHER" id="PTHR10337:SF6">
    <property type="entry name" value="CENTROSOMAL PROTEIN OF 152 KDA"/>
    <property type="match status" value="1"/>
</dbReference>
<feature type="region of interest" description="Disordered" evidence="2">
    <location>
        <begin position="85"/>
        <end position="129"/>
    </location>
</feature>
<protein>
    <submittedName>
        <fullName evidence="3">Uncharacterized protein</fullName>
    </submittedName>
</protein>
<keyword evidence="1" id="KW-0175">Coiled coil</keyword>
<dbReference type="AlphaFoldDB" id="A0A8C4R7B4"/>
<evidence type="ECO:0000256" key="1">
    <source>
        <dbReference type="SAM" id="Coils"/>
    </source>
</evidence>
<reference evidence="3" key="1">
    <citation type="submission" date="2025-08" db="UniProtKB">
        <authorList>
            <consortium name="Ensembl"/>
        </authorList>
    </citation>
    <scope>IDENTIFICATION</scope>
</reference>
<dbReference type="PANTHER" id="PTHR10337">
    <property type="entry name" value="SHC TRANSFORMING PROTEIN"/>
    <property type="match status" value="1"/>
</dbReference>
<name>A0A8C4R7B4_EPTBU</name>
<dbReference type="Ensembl" id="ENSEBUT00000025859.1">
    <property type="protein sequence ID" value="ENSEBUP00000025283.1"/>
    <property type="gene ID" value="ENSEBUG00000015584.1"/>
</dbReference>
<evidence type="ECO:0000256" key="2">
    <source>
        <dbReference type="SAM" id="MobiDB-lite"/>
    </source>
</evidence>
<feature type="coiled-coil region" evidence="1">
    <location>
        <begin position="43"/>
        <end position="70"/>
    </location>
</feature>